<reference evidence="2 3" key="1">
    <citation type="journal article" date="2018" name="Genet. Mol. Biol.">
        <title>The genome sequence of Dyella jiangningensis FCAV SCS01 from a lignocellulose-decomposing microbial consortium metagenome reveals potential for biotechnological applications.</title>
        <authorList>
            <person name="Desiderato J.G."/>
            <person name="Alvarenga D.O."/>
            <person name="Constancio M.T.L."/>
            <person name="Alves L.M.C."/>
            <person name="Varani A.M."/>
        </authorList>
    </citation>
    <scope>NUCLEOTIDE SEQUENCE [LARGE SCALE GENOMIC DNA]</scope>
    <source>
        <strain evidence="2 3">FCAV SCS01</strain>
    </source>
</reference>
<feature type="region of interest" description="Disordered" evidence="1">
    <location>
        <begin position="1"/>
        <end position="21"/>
    </location>
</feature>
<dbReference type="Proteomes" id="UP000248926">
    <property type="component" value="Unassembled WGS sequence"/>
</dbReference>
<dbReference type="OrthoDB" id="6188167at2"/>
<protein>
    <recommendedName>
        <fullName evidence="4">DUF1631 domain-containing protein</fullName>
    </recommendedName>
</protein>
<dbReference type="InterPro" id="IPR012434">
    <property type="entry name" value="DUF1631"/>
</dbReference>
<comment type="caution">
    <text evidence="2">The sequence shown here is derived from an EMBL/GenBank/DDBJ whole genome shotgun (WGS) entry which is preliminary data.</text>
</comment>
<organism evidence="2 3">
    <name type="scientific">Dyella jiangningensis</name>
    <dbReference type="NCBI Taxonomy" id="1379159"/>
    <lineage>
        <taxon>Bacteria</taxon>
        <taxon>Pseudomonadati</taxon>
        <taxon>Pseudomonadota</taxon>
        <taxon>Gammaproteobacteria</taxon>
        <taxon>Lysobacterales</taxon>
        <taxon>Rhodanobacteraceae</taxon>
        <taxon>Dyella</taxon>
    </lineage>
</organism>
<sequence>MDVEQQGRRQPFAFDRDARPDNAEWSPRARRLIEETHALCVSWLEAPLRACLFDVEQRLYSRAERSRNNLEQQRCLFSRQLLQQQRPSLERRFLEGVRAHFSRLGAVAASAQEQALVHRPLELLDQAEHDQNVAVQTLVARGEARHGPPLFELGYRFAVLVSQPPLEGEHLPLGPQALASAFREGGKALQDFPVDHHVLMLQSFDTAVVGALGSLYDTVNEHLRADGILPQLRAFPAAPRMQAERPPRGGVAENTPNNVVRQAPPPAASASPHPAPGRSDSIAVLDNLREMLAQHRAGQGALSYQPSGRPATPEELQLALDALQLHVSDVADHARRELRSAHALREELLTQLNTGKPVGAHQTHLSDEQGDTVELVAMLFEQLGHQLQHDGSAHSLLGDLQLPLLRMAVADKGFFNQHEHPARKLLGMVTEAANDWLDVPDGDVDRSLAAKLNQLVERARREPPSTGLYTSLLADIEHHLGLLNRKAQIAERRQVEAMQGRERLEQARRRAADLMTERFERCNPRGLLRTLLERAWSDVLALTLLRHGENSEAFALRLRITDQLLGQQPVADQGLLQSEVESGLQQIGMHAEEAVQVAQRLLGISSSAPSASASAKPNGNATANDNIATATELALKLKQHQRLGEHAAQEAPAAAPAHPPVPASPESPERRIYQRLRQLPFGTWFEFIDPNSGRVTQRKLAWYSPVSGNGLFVTRRGLRDEEVSLQHLAHEMACGRVREMAQMRENLLDRAWQALTSHLRQVTRPVTTSPRQGG</sequence>
<dbReference type="EMBL" id="NFZS01000001">
    <property type="protein sequence ID" value="RAO76833.1"/>
    <property type="molecule type" value="Genomic_DNA"/>
</dbReference>
<evidence type="ECO:0000256" key="1">
    <source>
        <dbReference type="SAM" id="MobiDB-lite"/>
    </source>
</evidence>
<dbReference type="RefSeq" id="WP_111980899.1">
    <property type="nucleotide sequence ID" value="NZ_NFZS01000001.1"/>
</dbReference>
<evidence type="ECO:0000313" key="3">
    <source>
        <dbReference type="Proteomes" id="UP000248926"/>
    </source>
</evidence>
<name>A0A328P677_9GAMM</name>
<dbReference type="Pfam" id="PF07793">
    <property type="entry name" value="DUF1631"/>
    <property type="match status" value="1"/>
</dbReference>
<proteinExistence type="predicted"/>
<evidence type="ECO:0000313" key="2">
    <source>
        <dbReference type="EMBL" id="RAO76833.1"/>
    </source>
</evidence>
<keyword evidence="3" id="KW-1185">Reference proteome</keyword>
<gene>
    <name evidence="2" type="ORF">CA260_02660</name>
</gene>
<evidence type="ECO:0008006" key="4">
    <source>
        <dbReference type="Google" id="ProtNLM"/>
    </source>
</evidence>
<dbReference type="AlphaFoldDB" id="A0A328P677"/>
<feature type="region of interest" description="Disordered" evidence="1">
    <location>
        <begin position="638"/>
        <end position="668"/>
    </location>
</feature>
<feature type="region of interest" description="Disordered" evidence="1">
    <location>
        <begin position="239"/>
        <end position="280"/>
    </location>
</feature>
<accession>A0A328P677</accession>